<dbReference type="Proteomes" id="UP000190648">
    <property type="component" value="Unassembled WGS sequence"/>
</dbReference>
<name>A0A1V4JF75_PATFA</name>
<organism evidence="2 3">
    <name type="scientific">Patagioenas fasciata monilis</name>
    <dbReference type="NCBI Taxonomy" id="372326"/>
    <lineage>
        <taxon>Eukaryota</taxon>
        <taxon>Metazoa</taxon>
        <taxon>Chordata</taxon>
        <taxon>Craniata</taxon>
        <taxon>Vertebrata</taxon>
        <taxon>Euteleostomi</taxon>
        <taxon>Archelosauria</taxon>
        <taxon>Archosauria</taxon>
        <taxon>Dinosauria</taxon>
        <taxon>Saurischia</taxon>
        <taxon>Theropoda</taxon>
        <taxon>Coelurosauria</taxon>
        <taxon>Aves</taxon>
        <taxon>Neognathae</taxon>
        <taxon>Neoaves</taxon>
        <taxon>Columbimorphae</taxon>
        <taxon>Columbiformes</taxon>
        <taxon>Columbidae</taxon>
        <taxon>Patagioenas</taxon>
    </lineage>
</organism>
<sequence>MEKKQQEREDLGPCNETKQAVMDKDNMETWNRREGLIQASREDLSQLGPELIGREGESKEEEERFCPRAGGVGRWWREAVNGRHSAASSGTAVTPDWELGERVGGLLKQLDPG</sequence>
<comment type="caution">
    <text evidence="2">The sequence shown here is derived from an EMBL/GenBank/DDBJ whole genome shotgun (WGS) entry which is preliminary data.</text>
</comment>
<gene>
    <name evidence="2" type="ORF">AV530_017172</name>
</gene>
<feature type="region of interest" description="Disordered" evidence="1">
    <location>
        <begin position="1"/>
        <end position="26"/>
    </location>
</feature>
<protein>
    <submittedName>
        <fullName evidence="2">Uncharacterized protein</fullName>
    </submittedName>
</protein>
<evidence type="ECO:0000313" key="2">
    <source>
        <dbReference type="EMBL" id="OPJ70806.1"/>
    </source>
</evidence>
<evidence type="ECO:0000313" key="3">
    <source>
        <dbReference type="Proteomes" id="UP000190648"/>
    </source>
</evidence>
<feature type="compositionally biased region" description="Basic and acidic residues" evidence="1">
    <location>
        <begin position="1"/>
        <end position="11"/>
    </location>
</feature>
<dbReference type="AlphaFoldDB" id="A0A1V4JF75"/>
<feature type="region of interest" description="Disordered" evidence="1">
    <location>
        <begin position="39"/>
        <end position="65"/>
    </location>
</feature>
<reference evidence="2 3" key="1">
    <citation type="submission" date="2016-02" db="EMBL/GenBank/DDBJ databases">
        <title>Band-tailed pigeon sequencing and assembly.</title>
        <authorList>
            <person name="Soares A.E."/>
            <person name="Novak B.J."/>
            <person name="Rice E.S."/>
            <person name="O'Connell B."/>
            <person name="Chang D."/>
            <person name="Weber S."/>
            <person name="Shapiro B."/>
        </authorList>
    </citation>
    <scope>NUCLEOTIDE SEQUENCE [LARGE SCALE GENOMIC DNA]</scope>
    <source>
        <strain evidence="2">BTP2013</strain>
        <tissue evidence="2">Blood</tissue>
    </source>
</reference>
<proteinExistence type="predicted"/>
<dbReference type="EMBL" id="LSYS01007721">
    <property type="protein sequence ID" value="OPJ70806.1"/>
    <property type="molecule type" value="Genomic_DNA"/>
</dbReference>
<evidence type="ECO:0000256" key="1">
    <source>
        <dbReference type="SAM" id="MobiDB-lite"/>
    </source>
</evidence>
<keyword evidence="3" id="KW-1185">Reference proteome</keyword>
<accession>A0A1V4JF75</accession>
<feature type="compositionally biased region" description="Basic and acidic residues" evidence="1">
    <location>
        <begin position="52"/>
        <end position="65"/>
    </location>
</feature>